<reference evidence="5 6" key="1">
    <citation type="submission" date="2016-10" db="EMBL/GenBank/DDBJ databases">
        <authorList>
            <person name="de Groot N.N."/>
        </authorList>
    </citation>
    <scope>NUCLEOTIDE SEQUENCE [LARGE SCALE GENOMIC DNA]</scope>
    <source>
        <strain evidence="5 6">SP2</strain>
    </source>
</reference>
<dbReference type="PANTHER" id="PTHR34236">
    <property type="entry name" value="DIMETHYL SULFOXIDE REDUCTASE TRANSCRIPTIONAL ACTIVATOR"/>
    <property type="match status" value="1"/>
</dbReference>
<gene>
    <name evidence="5" type="ORF">SAMN05443661_1198</name>
</gene>
<evidence type="ECO:0000313" key="5">
    <source>
        <dbReference type="EMBL" id="SFJ24661.1"/>
    </source>
</evidence>
<accession>A0A1I3PTV7</accession>
<evidence type="ECO:0000259" key="3">
    <source>
        <dbReference type="Pfam" id="PF04967"/>
    </source>
</evidence>
<keyword evidence="1" id="KW-0805">Transcription regulation</keyword>
<evidence type="ECO:0000256" key="2">
    <source>
        <dbReference type="ARBA" id="ARBA00023163"/>
    </source>
</evidence>
<dbReference type="Pfam" id="PF24277">
    <property type="entry name" value="DmsR_N"/>
    <property type="match status" value="1"/>
</dbReference>
<dbReference type="RefSeq" id="WP_005576520.1">
    <property type="nucleotide sequence ID" value="NZ_FORO01000019.1"/>
</dbReference>
<organism evidence="5 6">
    <name type="scientific">Natronobacterium gregoryi</name>
    <dbReference type="NCBI Taxonomy" id="44930"/>
    <lineage>
        <taxon>Archaea</taxon>
        <taxon>Methanobacteriati</taxon>
        <taxon>Methanobacteriota</taxon>
        <taxon>Stenosarchaea group</taxon>
        <taxon>Halobacteria</taxon>
        <taxon>Halobacteriales</taxon>
        <taxon>Natrialbaceae</taxon>
        <taxon>Natronobacterium</taxon>
    </lineage>
</organism>
<keyword evidence="2" id="KW-0804">Transcription</keyword>
<sequence>MSDGIRVELEVEDGGTCPIVSASRETERPITTVSWSRPDKSAMATEEFTTESDVAPIDIEEINTVFETDSHARHRFIRPEQECVCQVIEASGFPVETVHVDQNGLTLSFYTLDVTEITDVVAKLREQFQNVRIRRLHRAGIDRPGGVEGGDLVWVDRDALTDRQREVLETAHELGYFEYPRGSNATEVADAIGIAPSTFTEHLTTAQSKIMDVLVGEESA</sequence>
<feature type="domain" description="DmsR-like N-terminal" evidence="4">
    <location>
        <begin position="1"/>
        <end position="138"/>
    </location>
</feature>
<evidence type="ECO:0000259" key="4">
    <source>
        <dbReference type="Pfam" id="PF24277"/>
    </source>
</evidence>
<proteinExistence type="predicted"/>
<dbReference type="PANTHER" id="PTHR34236:SF1">
    <property type="entry name" value="DIMETHYL SULFOXIDE REDUCTASE TRANSCRIPTIONAL ACTIVATOR"/>
    <property type="match status" value="1"/>
</dbReference>
<dbReference type="GeneID" id="14207577"/>
<dbReference type="InterPro" id="IPR056433">
    <property type="entry name" value="DmsR-like_N"/>
</dbReference>
<feature type="domain" description="HTH bat-type" evidence="3">
    <location>
        <begin position="160"/>
        <end position="212"/>
    </location>
</feature>
<dbReference type="Proteomes" id="UP000182829">
    <property type="component" value="Unassembled WGS sequence"/>
</dbReference>
<protein>
    <submittedName>
        <fullName evidence="5">Uncharacterized protein</fullName>
    </submittedName>
</protein>
<dbReference type="AlphaFoldDB" id="A0A1I3PTV7"/>
<dbReference type="InterPro" id="IPR036388">
    <property type="entry name" value="WH-like_DNA-bd_sf"/>
</dbReference>
<evidence type="ECO:0000256" key="1">
    <source>
        <dbReference type="ARBA" id="ARBA00023015"/>
    </source>
</evidence>
<dbReference type="Pfam" id="PF04967">
    <property type="entry name" value="HTH_10"/>
    <property type="match status" value="1"/>
</dbReference>
<name>A0A1I3PTV7_9EURY</name>
<evidence type="ECO:0000313" key="6">
    <source>
        <dbReference type="Proteomes" id="UP000182829"/>
    </source>
</evidence>
<dbReference type="Gene3D" id="1.10.10.10">
    <property type="entry name" value="Winged helix-like DNA-binding domain superfamily/Winged helix DNA-binding domain"/>
    <property type="match status" value="1"/>
</dbReference>
<dbReference type="OrthoDB" id="168808at2157"/>
<dbReference type="EMBL" id="FORO01000019">
    <property type="protein sequence ID" value="SFJ24661.1"/>
    <property type="molecule type" value="Genomic_DNA"/>
</dbReference>
<dbReference type="InterPro" id="IPR007050">
    <property type="entry name" value="HTH_bacterioopsin"/>
</dbReference>